<evidence type="ECO:0000313" key="1">
    <source>
        <dbReference type="EMBL" id="MDC7714294.1"/>
    </source>
</evidence>
<organism evidence="1 2">
    <name type="scientific">Vogesella margarita</name>
    <dbReference type="NCBI Taxonomy" id="2984199"/>
    <lineage>
        <taxon>Bacteria</taxon>
        <taxon>Pseudomonadati</taxon>
        <taxon>Pseudomonadota</taxon>
        <taxon>Betaproteobacteria</taxon>
        <taxon>Neisseriales</taxon>
        <taxon>Chromobacteriaceae</taxon>
        <taxon>Vogesella</taxon>
    </lineage>
</organism>
<evidence type="ECO:0000313" key="2">
    <source>
        <dbReference type="Proteomes" id="UP001222030"/>
    </source>
</evidence>
<keyword evidence="2" id="KW-1185">Reference proteome</keyword>
<dbReference type="EMBL" id="JAQQLE010000007">
    <property type="protein sequence ID" value="MDC7714294.1"/>
    <property type="molecule type" value="Genomic_DNA"/>
</dbReference>
<dbReference type="Proteomes" id="UP001222030">
    <property type="component" value="Unassembled WGS sequence"/>
</dbReference>
<gene>
    <name evidence="1" type="ORF">PQU96_09160</name>
</gene>
<accession>A0ABT5IP03</accession>
<proteinExistence type="predicted"/>
<protein>
    <submittedName>
        <fullName evidence="1">Uncharacterized protein</fullName>
    </submittedName>
</protein>
<sequence length="64" mass="7039">MKLIKAPDGFFVVYCNTLCKLYIVWQSDCMRILASILRVGIAVQQGQPVAKSPVFPVNAKNALA</sequence>
<name>A0ABT5IP03_9NEIS</name>
<reference evidence="1 2" key="1">
    <citation type="submission" date="2023-01" db="EMBL/GenBank/DDBJ databases">
        <title>Novel species of the genus Vogesella isolated from rivers.</title>
        <authorList>
            <person name="Lu H."/>
        </authorList>
    </citation>
    <scope>NUCLEOTIDE SEQUENCE [LARGE SCALE GENOMIC DNA]</scope>
    <source>
        <strain evidence="1 2">LYT5W</strain>
    </source>
</reference>
<dbReference type="RefSeq" id="WP_272772016.1">
    <property type="nucleotide sequence ID" value="NZ_JAQQLE010000007.1"/>
</dbReference>
<comment type="caution">
    <text evidence="1">The sequence shown here is derived from an EMBL/GenBank/DDBJ whole genome shotgun (WGS) entry which is preliminary data.</text>
</comment>